<dbReference type="Pfam" id="PF04343">
    <property type="entry name" value="DUF488"/>
    <property type="match status" value="1"/>
</dbReference>
<evidence type="ECO:0000313" key="1">
    <source>
        <dbReference type="EMBL" id="AKU93241.1"/>
    </source>
</evidence>
<dbReference type="Proteomes" id="UP000055590">
    <property type="component" value="Chromosome"/>
</dbReference>
<sequence length="197" mass="21929">MPSNDTDWSGLEVYTIGHSTRSQDELVELLDSAGVTLLADVRSYPRSRHNPQFNRDVLEELLPSMGIRYIHLASLGGRRKGLGDESPNDAWRSLAFRGFADYMLDPGFEEGLEELHELASRARVAIMCAEAVPWRCHRSLVSDALVVRGARVFHIVGDERVLPHELTSFARVDGDRITYPSEEDEDAGRHAGAEASV</sequence>
<name>A0A0K1PIM6_9BACT</name>
<dbReference type="InterPro" id="IPR014519">
    <property type="entry name" value="UCP024492"/>
</dbReference>
<dbReference type="PANTHER" id="PTHR39337">
    <property type="entry name" value="BLR5642 PROTEIN"/>
    <property type="match status" value="1"/>
</dbReference>
<dbReference type="OrthoDB" id="9789109at2"/>
<dbReference type="EMBL" id="CP012332">
    <property type="protein sequence ID" value="AKU93241.1"/>
    <property type="molecule type" value="Genomic_DNA"/>
</dbReference>
<dbReference type="STRING" id="1391653.AKJ08_3628"/>
<dbReference type="InterPro" id="IPR007438">
    <property type="entry name" value="DUF488"/>
</dbReference>
<dbReference type="AlphaFoldDB" id="A0A0K1PIM6"/>
<accession>A0A0K1PIM6</accession>
<evidence type="ECO:0000313" key="2">
    <source>
        <dbReference type="Proteomes" id="UP000055590"/>
    </source>
</evidence>
<proteinExistence type="predicted"/>
<dbReference type="RefSeq" id="WP_050727288.1">
    <property type="nucleotide sequence ID" value="NZ_CP012332.1"/>
</dbReference>
<organism evidence="1 2">
    <name type="scientific">Vulgatibacter incomptus</name>
    <dbReference type="NCBI Taxonomy" id="1391653"/>
    <lineage>
        <taxon>Bacteria</taxon>
        <taxon>Pseudomonadati</taxon>
        <taxon>Myxococcota</taxon>
        <taxon>Myxococcia</taxon>
        <taxon>Myxococcales</taxon>
        <taxon>Cystobacterineae</taxon>
        <taxon>Vulgatibacteraceae</taxon>
        <taxon>Vulgatibacter</taxon>
    </lineage>
</organism>
<protein>
    <submittedName>
        <fullName evidence="1">Eukaryotic putative RNA-binding region RNP-1 signature</fullName>
    </submittedName>
</protein>
<gene>
    <name evidence="1" type="ORF">AKJ08_3628</name>
</gene>
<dbReference type="PIRSF" id="PIRSF024492">
    <property type="entry name" value="UCP024492"/>
    <property type="match status" value="1"/>
</dbReference>
<keyword evidence="2" id="KW-1185">Reference proteome</keyword>
<reference evidence="1 2" key="1">
    <citation type="submission" date="2015-08" db="EMBL/GenBank/DDBJ databases">
        <authorList>
            <person name="Babu N.S."/>
            <person name="Beckwith C.J."/>
            <person name="Beseler K.G."/>
            <person name="Brison A."/>
            <person name="Carone J.V."/>
            <person name="Caskin T.P."/>
            <person name="Diamond M."/>
            <person name="Durham M.E."/>
            <person name="Foxe J.M."/>
            <person name="Go M."/>
            <person name="Henderson B.A."/>
            <person name="Jones I.B."/>
            <person name="McGettigan J.A."/>
            <person name="Micheletti S.J."/>
            <person name="Nasrallah M.E."/>
            <person name="Ortiz D."/>
            <person name="Piller C.R."/>
            <person name="Privatt S.R."/>
            <person name="Schneider S.L."/>
            <person name="Sharp S."/>
            <person name="Smith T.C."/>
            <person name="Stanton J.D."/>
            <person name="Ullery H.E."/>
            <person name="Wilson R.J."/>
            <person name="Serrano M.G."/>
            <person name="Buck G."/>
            <person name="Lee V."/>
            <person name="Wang Y."/>
            <person name="Carvalho R."/>
            <person name="Voegtly L."/>
            <person name="Shi R."/>
            <person name="Duckworth R."/>
            <person name="Johnson A."/>
            <person name="Loviza R."/>
            <person name="Walstead R."/>
            <person name="Shah Z."/>
            <person name="Kiflezghi M."/>
            <person name="Wade K."/>
            <person name="Ball S.L."/>
            <person name="Bradley K.W."/>
            <person name="Asai D.J."/>
            <person name="Bowman C.A."/>
            <person name="Russell D.A."/>
            <person name="Pope W.H."/>
            <person name="Jacobs-Sera D."/>
            <person name="Hendrix R.W."/>
            <person name="Hatfull G.F."/>
        </authorList>
    </citation>
    <scope>NUCLEOTIDE SEQUENCE [LARGE SCALE GENOMIC DNA]</scope>
    <source>
        <strain evidence="1 2">DSM 27710</strain>
    </source>
</reference>
<dbReference type="PANTHER" id="PTHR39337:SF1">
    <property type="entry name" value="BLR5642 PROTEIN"/>
    <property type="match status" value="1"/>
</dbReference>
<dbReference type="KEGG" id="vin:AKJ08_3628"/>